<comment type="similarity">
    <text evidence="8">Belongs to the binding-protein-dependent transport system permease family. LivHM subfamily.</text>
</comment>
<feature type="transmembrane region" description="Helical" evidence="9">
    <location>
        <begin position="91"/>
        <end position="116"/>
    </location>
</feature>
<feature type="transmembrane region" description="Helical" evidence="9">
    <location>
        <begin position="187"/>
        <end position="207"/>
    </location>
</feature>
<dbReference type="PANTHER" id="PTHR11795">
    <property type="entry name" value="BRANCHED-CHAIN AMINO ACID TRANSPORT SYSTEM PERMEASE PROTEIN LIVH"/>
    <property type="match status" value="1"/>
</dbReference>
<evidence type="ECO:0000256" key="4">
    <source>
        <dbReference type="ARBA" id="ARBA00022692"/>
    </source>
</evidence>
<evidence type="ECO:0000256" key="5">
    <source>
        <dbReference type="ARBA" id="ARBA00022970"/>
    </source>
</evidence>
<feature type="transmembrane region" description="Helical" evidence="9">
    <location>
        <begin position="264"/>
        <end position="284"/>
    </location>
</feature>
<keyword evidence="6 9" id="KW-1133">Transmembrane helix</keyword>
<keyword evidence="4 9" id="KW-0812">Transmembrane</keyword>
<dbReference type="GO" id="GO:0022857">
    <property type="term" value="F:transmembrane transporter activity"/>
    <property type="evidence" value="ECO:0007669"/>
    <property type="project" value="InterPro"/>
</dbReference>
<evidence type="ECO:0000256" key="2">
    <source>
        <dbReference type="ARBA" id="ARBA00022448"/>
    </source>
</evidence>
<evidence type="ECO:0000256" key="7">
    <source>
        <dbReference type="ARBA" id="ARBA00023136"/>
    </source>
</evidence>
<feature type="transmembrane region" description="Helical" evidence="9">
    <location>
        <begin position="6"/>
        <end position="27"/>
    </location>
</feature>
<keyword evidence="5" id="KW-0029">Amino-acid transport</keyword>
<sequence>MIDFTKLIFAGLSLGSVYALIALGFVMVYKATGILNFAQGGLLMLGAYLAQYFINGLGTTFWIALPMAMLATGLVAAGLQRTIFDKLLTHPAFTVIMATWAVLIVLEQVPITLFGYDFLNMNDPFGLAMVSIASVQVFTIDLWTLAFAAGSVAVLAVFFFRTRMGLAMRATASDPEAAIAQGIEPRLVHATAWFVAGMLACLAGVMLGGGSRLVSPELSHVALRAIPAVILGGLSSPLGAVVGGILIGIAEVLTAAWAPTLAPWLGKNLHLVMPYFLLVGFLMFRPQGLFGQRQSGRV</sequence>
<feature type="transmembrane region" description="Helical" evidence="9">
    <location>
        <begin position="136"/>
        <end position="160"/>
    </location>
</feature>
<keyword evidence="11" id="KW-1185">Reference proteome</keyword>
<evidence type="ECO:0000256" key="9">
    <source>
        <dbReference type="SAM" id="Phobius"/>
    </source>
</evidence>
<dbReference type="EMBL" id="JAZHOF010000011">
    <property type="protein sequence ID" value="MEJ8574250.1"/>
    <property type="molecule type" value="Genomic_DNA"/>
</dbReference>
<dbReference type="GO" id="GO:0005886">
    <property type="term" value="C:plasma membrane"/>
    <property type="evidence" value="ECO:0007669"/>
    <property type="project" value="UniProtKB-SubCell"/>
</dbReference>
<dbReference type="InterPro" id="IPR001851">
    <property type="entry name" value="ABC_transp_permease"/>
</dbReference>
<feature type="transmembrane region" description="Helical" evidence="9">
    <location>
        <begin position="60"/>
        <end position="79"/>
    </location>
</feature>
<dbReference type="Proteomes" id="UP001378188">
    <property type="component" value="Unassembled WGS sequence"/>
</dbReference>
<dbReference type="PANTHER" id="PTHR11795:SF451">
    <property type="entry name" value="ABC TRANSPORTER PERMEASE PROTEIN"/>
    <property type="match status" value="1"/>
</dbReference>
<dbReference type="InterPro" id="IPR052157">
    <property type="entry name" value="BCAA_transport_permease"/>
</dbReference>
<evidence type="ECO:0000256" key="1">
    <source>
        <dbReference type="ARBA" id="ARBA00004651"/>
    </source>
</evidence>
<feature type="transmembrane region" description="Helical" evidence="9">
    <location>
        <begin position="34"/>
        <end position="54"/>
    </location>
</feature>
<proteinExistence type="inferred from homology"/>
<accession>A0AAW9S116</accession>
<comment type="subcellular location">
    <subcellularLocation>
        <location evidence="1">Cell membrane</location>
        <topology evidence="1">Multi-pass membrane protein</topology>
    </subcellularLocation>
</comment>
<dbReference type="Pfam" id="PF02653">
    <property type="entry name" value="BPD_transp_2"/>
    <property type="match status" value="1"/>
</dbReference>
<evidence type="ECO:0000313" key="10">
    <source>
        <dbReference type="EMBL" id="MEJ8574250.1"/>
    </source>
</evidence>
<evidence type="ECO:0000256" key="6">
    <source>
        <dbReference type="ARBA" id="ARBA00022989"/>
    </source>
</evidence>
<keyword evidence="2" id="KW-0813">Transport</keyword>
<dbReference type="AlphaFoldDB" id="A0AAW9S116"/>
<keyword evidence="3" id="KW-1003">Cell membrane</keyword>
<evidence type="ECO:0000256" key="3">
    <source>
        <dbReference type="ARBA" id="ARBA00022475"/>
    </source>
</evidence>
<evidence type="ECO:0000256" key="8">
    <source>
        <dbReference type="ARBA" id="ARBA00037998"/>
    </source>
</evidence>
<keyword evidence="7 9" id="KW-0472">Membrane</keyword>
<dbReference type="CDD" id="cd06582">
    <property type="entry name" value="TM_PBP1_LivH_like"/>
    <property type="match status" value="1"/>
</dbReference>
<dbReference type="RefSeq" id="WP_340331953.1">
    <property type="nucleotide sequence ID" value="NZ_JAZHOF010000011.1"/>
</dbReference>
<name>A0AAW9S116_9HYPH</name>
<feature type="transmembrane region" description="Helical" evidence="9">
    <location>
        <begin position="238"/>
        <end position="258"/>
    </location>
</feature>
<organism evidence="10 11">
    <name type="scientific">Microbaculum marinum</name>
    <dbReference type="NCBI Taxonomy" id="1764581"/>
    <lineage>
        <taxon>Bacteria</taxon>
        <taxon>Pseudomonadati</taxon>
        <taxon>Pseudomonadota</taxon>
        <taxon>Alphaproteobacteria</taxon>
        <taxon>Hyphomicrobiales</taxon>
        <taxon>Tepidamorphaceae</taxon>
        <taxon>Microbaculum</taxon>
    </lineage>
</organism>
<dbReference type="GO" id="GO:0006865">
    <property type="term" value="P:amino acid transport"/>
    <property type="evidence" value="ECO:0007669"/>
    <property type="project" value="UniProtKB-KW"/>
</dbReference>
<reference evidence="10 11" key="1">
    <citation type="submission" date="2024-02" db="EMBL/GenBank/DDBJ databases">
        <title>Genome analysis and characterization of Microbaculum marinisediminis sp. nov., isolated from marine sediment.</title>
        <authorList>
            <person name="Du Z.-J."/>
            <person name="Ye Y.-Q."/>
            <person name="Zhang Z.-R."/>
            <person name="Yuan S.-M."/>
            <person name="Zhang X.-Y."/>
        </authorList>
    </citation>
    <scope>NUCLEOTIDE SEQUENCE [LARGE SCALE GENOMIC DNA]</scope>
    <source>
        <strain evidence="10 11">SDUM1044001</strain>
    </source>
</reference>
<comment type="caution">
    <text evidence="10">The sequence shown here is derived from an EMBL/GenBank/DDBJ whole genome shotgun (WGS) entry which is preliminary data.</text>
</comment>
<protein>
    <submittedName>
        <fullName evidence="10">Branched-chain amino acid ABC transporter permease</fullName>
    </submittedName>
</protein>
<evidence type="ECO:0000313" key="11">
    <source>
        <dbReference type="Proteomes" id="UP001378188"/>
    </source>
</evidence>
<gene>
    <name evidence="10" type="ORF">V3328_22390</name>
</gene>